<gene>
    <name evidence="2" type="ORF">MNBD_GAMMA08-2410</name>
</gene>
<feature type="transmembrane region" description="Helical" evidence="1">
    <location>
        <begin position="6"/>
        <end position="25"/>
    </location>
</feature>
<feature type="non-terminal residue" evidence="2">
    <location>
        <position position="232"/>
    </location>
</feature>
<feature type="transmembrane region" description="Helical" evidence="1">
    <location>
        <begin position="192"/>
        <end position="210"/>
    </location>
</feature>
<reference evidence="2" key="1">
    <citation type="submission" date="2018-06" db="EMBL/GenBank/DDBJ databases">
        <authorList>
            <person name="Zhirakovskaya E."/>
        </authorList>
    </citation>
    <scope>NUCLEOTIDE SEQUENCE</scope>
</reference>
<organism evidence="2">
    <name type="scientific">hydrothermal vent metagenome</name>
    <dbReference type="NCBI Taxonomy" id="652676"/>
    <lineage>
        <taxon>unclassified sequences</taxon>
        <taxon>metagenomes</taxon>
        <taxon>ecological metagenomes</taxon>
    </lineage>
</organism>
<evidence type="ECO:0000256" key="1">
    <source>
        <dbReference type="SAM" id="Phobius"/>
    </source>
</evidence>
<name>A0A3B0XGP4_9ZZZZ</name>
<protein>
    <submittedName>
        <fullName evidence="2">Uncharacterized protein</fullName>
    </submittedName>
</protein>
<keyword evidence="1" id="KW-1133">Transmembrane helix</keyword>
<evidence type="ECO:0000313" key="2">
    <source>
        <dbReference type="EMBL" id="VAW62582.1"/>
    </source>
</evidence>
<dbReference type="AlphaFoldDB" id="A0A3B0XGP4"/>
<feature type="transmembrane region" description="Helical" evidence="1">
    <location>
        <begin position="149"/>
        <end position="171"/>
    </location>
</feature>
<sequence>MVLLSVATIAWSIGIIAISTIYLHWQWYHYTRQSEGISKAYSFKSKTEKAKQTLFDRFVFYLIPAVCFLDMASNGHSLFLGAAVWMIPVSKATTFWLLSASFVIFAIWFTKKTTQLMNKDISIAYFSYLQSHYLVYFIAYAYIDNINYGWLLINIWHNTQYIAFVWLFNTNKFGNIIDEKKPLLFLARSKNAVLYLFACLACSSVIYLGISDIIKAFPPYMMLVVYQLLIFI</sequence>
<feature type="transmembrane region" description="Helical" evidence="1">
    <location>
        <begin position="122"/>
        <end position="143"/>
    </location>
</feature>
<accession>A0A3B0XGP4</accession>
<feature type="transmembrane region" description="Helical" evidence="1">
    <location>
        <begin position="93"/>
        <end position="110"/>
    </location>
</feature>
<keyword evidence="1" id="KW-0812">Transmembrane</keyword>
<proteinExistence type="predicted"/>
<dbReference type="EMBL" id="UOFH01000222">
    <property type="protein sequence ID" value="VAW62582.1"/>
    <property type="molecule type" value="Genomic_DNA"/>
</dbReference>
<feature type="transmembrane region" description="Helical" evidence="1">
    <location>
        <begin position="58"/>
        <end position="87"/>
    </location>
</feature>
<keyword evidence="1" id="KW-0472">Membrane</keyword>